<dbReference type="PANTHER" id="PTHR43514">
    <property type="entry name" value="ABC TRANSPORTER I FAMILY MEMBER 10"/>
    <property type="match status" value="1"/>
</dbReference>
<dbReference type="InterPro" id="IPR003439">
    <property type="entry name" value="ABC_transporter-like_ATP-bd"/>
</dbReference>
<keyword evidence="8" id="KW-0472">Membrane</keyword>
<dbReference type="Gene3D" id="2.40.50.100">
    <property type="match status" value="1"/>
</dbReference>
<evidence type="ECO:0000256" key="5">
    <source>
        <dbReference type="ARBA" id="ARBA00022741"/>
    </source>
</evidence>
<dbReference type="GO" id="GO:0140359">
    <property type="term" value="F:ABC-type transporter activity"/>
    <property type="evidence" value="ECO:0007669"/>
    <property type="project" value="InterPro"/>
</dbReference>
<dbReference type="FunFam" id="3.40.50.300:FF:000634">
    <property type="entry name" value="Molybdenum import ATP-binding protein ModC"/>
    <property type="match status" value="1"/>
</dbReference>
<evidence type="ECO:0000256" key="4">
    <source>
        <dbReference type="ARBA" id="ARBA00022519"/>
    </source>
</evidence>
<keyword evidence="12" id="KW-0378">Hydrolase</keyword>
<dbReference type="InterPro" id="IPR050334">
    <property type="entry name" value="Molybdenum_import_ModC"/>
</dbReference>
<dbReference type="Pfam" id="PF00005">
    <property type="entry name" value="ABC_tran"/>
    <property type="match status" value="1"/>
</dbReference>
<dbReference type="EMBL" id="SACQ01000007">
    <property type="protein sequence ID" value="RVU29710.1"/>
    <property type="molecule type" value="Genomic_DNA"/>
</dbReference>
<keyword evidence="13" id="KW-1185">Reference proteome</keyword>
<keyword evidence="1" id="KW-0813">Transport</keyword>
<dbReference type="InterPro" id="IPR027417">
    <property type="entry name" value="P-loop_NTPase"/>
</dbReference>
<dbReference type="SUPFAM" id="SSF52540">
    <property type="entry name" value="P-loop containing nucleoside triphosphate hydrolases"/>
    <property type="match status" value="1"/>
</dbReference>
<dbReference type="InterPro" id="IPR017871">
    <property type="entry name" value="ABC_transporter-like_CS"/>
</dbReference>
<dbReference type="PROSITE" id="PS51866">
    <property type="entry name" value="MOP"/>
    <property type="match status" value="1"/>
</dbReference>
<feature type="domain" description="Mop" evidence="11">
    <location>
        <begin position="291"/>
        <end position="356"/>
    </location>
</feature>
<feature type="domain" description="ABC transporter" evidence="10">
    <location>
        <begin position="1"/>
        <end position="230"/>
    </location>
</feature>
<keyword evidence="3 9" id="KW-0500">Molybdenum</keyword>
<dbReference type="NCBIfam" id="NF008355">
    <property type="entry name" value="PRK11144.1"/>
    <property type="match status" value="1"/>
</dbReference>
<evidence type="ECO:0000256" key="1">
    <source>
        <dbReference type="ARBA" id="ARBA00022448"/>
    </source>
</evidence>
<protein>
    <submittedName>
        <fullName evidence="12">Molybdenum ABC transporter ATP-binding protein ModC</fullName>
        <ecNumber evidence="12">3.6.3.29</ecNumber>
    </submittedName>
</protein>
<accession>A0A437Q5D2</accession>
<evidence type="ECO:0000259" key="10">
    <source>
        <dbReference type="PROSITE" id="PS50893"/>
    </source>
</evidence>
<evidence type="ECO:0000256" key="9">
    <source>
        <dbReference type="PROSITE-ProRule" id="PRU01213"/>
    </source>
</evidence>
<evidence type="ECO:0000256" key="3">
    <source>
        <dbReference type="ARBA" id="ARBA00022505"/>
    </source>
</evidence>
<dbReference type="InterPro" id="IPR005116">
    <property type="entry name" value="Transp-assoc_OB_typ1"/>
</dbReference>
<dbReference type="EC" id="3.6.3.29" evidence="12"/>
<dbReference type="InterPro" id="IPR003593">
    <property type="entry name" value="AAA+_ATPase"/>
</dbReference>
<proteinExistence type="predicted"/>
<evidence type="ECO:0000259" key="11">
    <source>
        <dbReference type="PROSITE" id="PS51866"/>
    </source>
</evidence>
<dbReference type="Pfam" id="PF03459">
    <property type="entry name" value="TOBE"/>
    <property type="match status" value="1"/>
</dbReference>
<dbReference type="PROSITE" id="PS50893">
    <property type="entry name" value="ABC_TRANSPORTER_2"/>
    <property type="match status" value="1"/>
</dbReference>
<sequence length="365" mass="40352">MLTLDIRQQLGTFTLNTCFAAPAGQITVLFGRSGAGKTSLINAISGLSRPDQGHITLADRTLFCTTRALCLPPEARRIGYVFQDARLFPHYRVAGNLNYGRPATVTEATFTHIVELLDIGHLLDRYPKDLSGGEKQRVAIGRALLSAPQLLLMDEPLASLDLPRKQELLPYLERLAKETDIPIVYVTHSLDEVLHLADRIVLLEAGDVIANGPTAEVWNSDAMRPWLGEQAHSTLLDAQFVAHHPDYPLSKLQVCADQFLWVSQVAATPQQSIRIRIFASDISLAQERPVKSSIRNILPVQVVRIARTATQVEVLLGLGRCQLWAHITPWAADELALEVGMTLYAQLKSVSVTQEDWRAQPLPLA</sequence>
<dbReference type="GO" id="GO:0016020">
    <property type="term" value="C:membrane"/>
    <property type="evidence" value="ECO:0007669"/>
    <property type="project" value="InterPro"/>
</dbReference>
<dbReference type="InterPro" id="IPR004606">
    <property type="entry name" value="Mop_domain"/>
</dbReference>
<organism evidence="12 13">
    <name type="scientific">Neptunomonas marina</name>
    <dbReference type="NCBI Taxonomy" id="1815562"/>
    <lineage>
        <taxon>Bacteria</taxon>
        <taxon>Pseudomonadati</taxon>
        <taxon>Pseudomonadota</taxon>
        <taxon>Gammaproteobacteria</taxon>
        <taxon>Oceanospirillales</taxon>
        <taxon>Oceanospirillaceae</taxon>
        <taxon>Neptunomonas</taxon>
    </lineage>
</organism>
<evidence type="ECO:0000256" key="7">
    <source>
        <dbReference type="ARBA" id="ARBA00022967"/>
    </source>
</evidence>
<dbReference type="PROSITE" id="PS00211">
    <property type="entry name" value="ABC_TRANSPORTER_1"/>
    <property type="match status" value="1"/>
</dbReference>
<name>A0A437Q5D2_9GAMM</name>
<keyword evidence="7" id="KW-1278">Translocase</keyword>
<reference evidence="12 13" key="1">
    <citation type="submission" date="2019-01" db="EMBL/GenBank/DDBJ databases">
        <authorList>
            <person name="Chen W.-M."/>
        </authorList>
    </citation>
    <scope>NUCLEOTIDE SEQUENCE [LARGE SCALE GENOMIC DNA]</scope>
    <source>
        <strain evidence="12 13">HPM-16</strain>
    </source>
</reference>
<dbReference type="SUPFAM" id="SSF50331">
    <property type="entry name" value="MOP-like"/>
    <property type="match status" value="1"/>
</dbReference>
<evidence type="ECO:0000313" key="12">
    <source>
        <dbReference type="EMBL" id="RVU29710.1"/>
    </source>
</evidence>
<evidence type="ECO:0000256" key="2">
    <source>
        <dbReference type="ARBA" id="ARBA00022475"/>
    </source>
</evidence>
<dbReference type="GO" id="GO:0016887">
    <property type="term" value="F:ATP hydrolysis activity"/>
    <property type="evidence" value="ECO:0007669"/>
    <property type="project" value="InterPro"/>
</dbReference>
<evidence type="ECO:0000256" key="6">
    <source>
        <dbReference type="ARBA" id="ARBA00022840"/>
    </source>
</evidence>
<gene>
    <name evidence="12" type="primary">modC</name>
    <name evidence="12" type="ORF">EOE65_14240</name>
</gene>
<dbReference type="RefSeq" id="WP_127694994.1">
    <property type="nucleotide sequence ID" value="NZ_SACQ01000007.1"/>
</dbReference>
<dbReference type="AlphaFoldDB" id="A0A437Q5D2"/>
<comment type="caution">
    <text evidence="12">The sequence shown here is derived from an EMBL/GenBank/DDBJ whole genome shotgun (WGS) entry which is preliminary data.</text>
</comment>
<keyword evidence="6 12" id="KW-0067">ATP-binding</keyword>
<keyword evidence="5" id="KW-0547">Nucleotide-binding</keyword>
<dbReference type="Gene3D" id="3.40.50.300">
    <property type="entry name" value="P-loop containing nucleotide triphosphate hydrolases"/>
    <property type="match status" value="1"/>
</dbReference>
<dbReference type="SMART" id="SM00382">
    <property type="entry name" value="AAA"/>
    <property type="match status" value="1"/>
</dbReference>
<keyword evidence="4" id="KW-0997">Cell inner membrane</keyword>
<dbReference type="Proteomes" id="UP000282818">
    <property type="component" value="Unassembled WGS sequence"/>
</dbReference>
<keyword evidence="2" id="KW-1003">Cell membrane</keyword>
<dbReference type="GO" id="GO:0005524">
    <property type="term" value="F:ATP binding"/>
    <property type="evidence" value="ECO:0007669"/>
    <property type="project" value="UniProtKB-KW"/>
</dbReference>
<dbReference type="InterPro" id="IPR011868">
    <property type="entry name" value="ModC_ABC_ATP-bd"/>
</dbReference>
<evidence type="ECO:0000256" key="8">
    <source>
        <dbReference type="ARBA" id="ARBA00023136"/>
    </source>
</evidence>
<evidence type="ECO:0000313" key="13">
    <source>
        <dbReference type="Proteomes" id="UP000282818"/>
    </source>
</evidence>
<dbReference type="NCBIfam" id="TIGR02142">
    <property type="entry name" value="modC_ABC"/>
    <property type="match status" value="1"/>
</dbReference>
<dbReference type="InterPro" id="IPR008995">
    <property type="entry name" value="Mo/tungstate-bd_C_term_dom"/>
</dbReference>
<dbReference type="PANTHER" id="PTHR43514:SF4">
    <property type="entry name" value="ABC TRANSPORTER I FAMILY MEMBER 10"/>
    <property type="match status" value="1"/>
</dbReference>
<dbReference type="GO" id="GO:0015098">
    <property type="term" value="F:molybdate ion transmembrane transporter activity"/>
    <property type="evidence" value="ECO:0007669"/>
    <property type="project" value="InterPro"/>
</dbReference>